<dbReference type="OrthoDB" id="9816124at2"/>
<dbReference type="InterPro" id="IPR011701">
    <property type="entry name" value="MFS"/>
</dbReference>
<proteinExistence type="predicted"/>
<reference evidence="8" key="1">
    <citation type="submission" date="2018-12" db="EMBL/GenBank/DDBJ databases">
        <title>Tengunoibacter tsumagoiensis gen. nov., sp. nov., Dictyobacter kobayashii sp. nov., D. alpinus sp. nov., and D. joshuensis sp. nov. and description of Dictyobacteraceae fam. nov. within the order Ktedonobacterales isolated from Tengu-no-mugimeshi.</title>
        <authorList>
            <person name="Wang C.M."/>
            <person name="Zheng Y."/>
            <person name="Sakai Y."/>
            <person name="Toyoda A."/>
            <person name="Minakuchi Y."/>
            <person name="Abe K."/>
            <person name="Yokota A."/>
            <person name="Yabe S."/>
        </authorList>
    </citation>
    <scope>NUCLEOTIDE SEQUENCE [LARGE SCALE GENOMIC DNA]</scope>
    <source>
        <strain evidence="8">S-27</strain>
    </source>
</reference>
<feature type="transmembrane region" description="Helical" evidence="5">
    <location>
        <begin position="12"/>
        <end position="34"/>
    </location>
</feature>
<dbReference type="InterPro" id="IPR053160">
    <property type="entry name" value="MFS_DHA3_Transporter"/>
</dbReference>
<feature type="transmembrane region" description="Helical" evidence="5">
    <location>
        <begin position="93"/>
        <end position="114"/>
    </location>
</feature>
<evidence type="ECO:0000313" key="8">
    <source>
        <dbReference type="Proteomes" id="UP000287224"/>
    </source>
</evidence>
<gene>
    <name evidence="7" type="ORF">KDAU_47420</name>
</gene>
<dbReference type="InterPro" id="IPR036259">
    <property type="entry name" value="MFS_trans_sf"/>
</dbReference>
<dbReference type="AlphaFoldDB" id="A0A401ZKN8"/>
<feature type="transmembrane region" description="Helical" evidence="5">
    <location>
        <begin position="380"/>
        <end position="397"/>
    </location>
</feature>
<accession>A0A401ZKN8</accession>
<dbReference type="InterPro" id="IPR020846">
    <property type="entry name" value="MFS_dom"/>
</dbReference>
<feature type="domain" description="Major facilitator superfamily (MFS) profile" evidence="6">
    <location>
        <begin position="1"/>
        <end position="403"/>
    </location>
</feature>
<feature type="transmembrane region" description="Helical" evidence="5">
    <location>
        <begin position="160"/>
        <end position="180"/>
    </location>
</feature>
<dbReference type="PANTHER" id="PTHR23530:SF1">
    <property type="entry name" value="PERMEASE, MAJOR FACILITATOR SUPERFAMILY-RELATED"/>
    <property type="match status" value="1"/>
</dbReference>
<sequence length="415" mass="44962">MRNRDASSIYILLRGALSLFYALFLPVELVYLIKGAGFDPLQLVLVGTLRQSMNFVFQMPTGILSDMYSRRATVVIGILMIGAGYLLEGLFPILAVIFSAQVFVALGTTLMNGADTAWITDEIGAEHVGPIYLRAARIGSLVSLPGIALSALLVNVRLNLPLVVSGGLIIALGIVLAFVMPERRFKPVPRQERTTVQQARHTLLTGLGLLRLRPVLLTVLGVTVFAGVFSAGFNQLWNYYLIHSFAFPALGGLTPVTWFSVIEVGIVLTNYCGLALVNRFLDTNSPRAVVIGLLIIDSFSVVSIVGFALAQQFALALLLFFLFTTASAPGLSLGQLWMNQHLDSGVRATLLSIREQVNALAQIGGGPLLGLIATQINTRAALVTSGLILIPSLFLYLRTLRDKHPRPDTIDIYQC</sequence>
<evidence type="ECO:0000256" key="5">
    <source>
        <dbReference type="SAM" id="Phobius"/>
    </source>
</evidence>
<evidence type="ECO:0000259" key="6">
    <source>
        <dbReference type="PROSITE" id="PS50850"/>
    </source>
</evidence>
<evidence type="ECO:0000256" key="2">
    <source>
        <dbReference type="ARBA" id="ARBA00022692"/>
    </source>
</evidence>
<feature type="transmembrane region" description="Helical" evidence="5">
    <location>
        <begin position="135"/>
        <end position="154"/>
    </location>
</feature>
<name>A0A401ZKN8_9CHLR</name>
<dbReference type="GO" id="GO:0022857">
    <property type="term" value="F:transmembrane transporter activity"/>
    <property type="evidence" value="ECO:0007669"/>
    <property type="project" value="InterPro"/>
</dbReference>
<protein>
    <submittedName>
        <fullName evidence="7">Tetracycline efflux MFS transporter TetA(P)</fullName>
    </submittedName>
</protein>
<dbReference type="Gene3D" id="1.20.1250.20">
    <property type="entry name" value="MFS general substrate transporter like domains"/>
    <property type="match status" value="1"/>
</dbReference>
<keyword evidence="8" id="KW-1185">Reference proteome</keyword>
<organism evidence="7 8">
    <name type="scientific">Dictyobacter aurantiacus</name>
    <dbReference type="NCBI Taxonomy" id="1936993"/>
    <lineage>
        <taxon>Bacteria</taxon>
        <taxon>Bacillati</taxon>
        <taxon>Chloroflexota</taxon>
        <taxon>Ktedonobacteria</taxon>
        <taxon>Ktedonobacterales</taxon>
        <taxon>Dictyobacteraceae</taxon>
        <taxon>Dictyobacter</taxon>
    </lineage>
</organism>
<evidence type="ECO:0000256" key="3">
    <source>
        <dbReference type="ARBA" id="ARBA00022989"/>
    </source>
</evidence>
<comment type="subcellular location">
    <subcellularLocation>
        <location evidence="1">Cell membrane</location>
        <topology evidence="1">Multi-pass membrane protein</topology>
    </subcellularLocation>
</comment>
<dbReference type="GO" id="GO:0005886">
    <property type="term" value="C:plasma membrane"/>
    <property type="evidence" value="ECO:0007669"/>
    <property type="project" value="UniProtKB-SubCell"/>
</dbReference>
<keyword evidence="3 5" id="KW-1133">Transmembrane helix</keyword>
<keyword evidence="4 5" id="KW-0472">Membrane</keyword>
<evidence type="ECO:0000256" key="1">
    <source>
        <dbReference type="ARBA" id="ARBA00004651"/>
    </source>
</evidence>
<dbReference type="PROSITE" id="PS50850">
    <property type="entry name" value="MFS"/>
    <property type="match status" value="1"/>
</dbReference>
<evidence type="ECO:0000313" key="7">
    <source>
        <dbReference type="EMBL" id="GCE07413.1"/>
    </source>
</evidence>
<keyword evidence="2 5" id="KW-0812">Transmembrane</keyword>
<dbReference type="SUPFAM" id="SSF103473">
    <property type="entry name" value="MFS general substrate transporter"/>
    <property type="match status" value="1"/>
</dbReference>
<feature type="transmembrane region" description="Helical" evidence="5">
    <location>
        <begin position="69"/>
        <end position="87"/>
    </location>
</feature>
<feature type="transmembrane region" description="Helical" evidence="5">
    <location>
        <begin position="289"/>
        <end position="309"/>
    </location>
</feature>
<dbReference type="EMBL" id="BIFQ01000001">
    <property type="protein sequence ID" value="GCE07413.1"/>
    <property type="molecule type" value="Genomic_DNA"/>
</dbReference>
<dbReference type="Pfam" id="PF07690">
    <property type="entry name" value="MFS_1"/>
    <property type="match status" value="1"/>
</dbReference>
<dbReference type="CDD" id="cd06174">
    <property type="entry name" value="MFS"/>
    <property type="match status" value="1"/>
</dbReference>
<feature type="transmembrane region" description="Helical" evidence="5">
    <location>
        <begin position="315"/>
        <end position="337"/>
    </location>
</feature>
<dbReference type="RefSeq" id="WP_160146065.1">
    <property type="nucleotide sequence ID" value="NZ_BIFQ01000001.1"/>
</dbReference>
<dbReference type="PANTHER" id="PTHR23530">
    <property type="entry name" value="TRANSPORT PROTEIN-RELATED"/>
    <property type="match status" value="1"/>
</dbReference>
<dbReference type="Proteomes" id="UP000287224">
    <property type="component" value="Unassembled WGS sequence"/>
</dbReference>
<comment type="caution">
    <text evidence="7">The sequence shown here is derived from an EMBL/GenBank/DDBJ whole genome shotgun (WGS) entry which is preliminary data.</text>
</comment>
<feature type="transmembrane region" description="Helical" evidence="5">
    <location>
        <begin position="215"/>
        <end position="237"/>
    </location>
</feature>
<evidence type="ECO:0000256" key="4">
    <source>
        <dbReference type="ARBA" id="ARBA00023136"/>
    </source>
</evidence>